<dbReference type="InterPro" id="IPR041664">
    <property type="entry name" value="AAA_16"/>
</dbReference>
<dbReference type="AlphaFoldDB" id="A0A1W1VVR1"/>
<protein>
    <submittedName>
        <fullName evidence="4">DNA-binding transcriptional activator of the SARP family</fullName>
    </submittedName>
</protein>
<dbReference type="GO" id="GO:0005524">
    <property type="term" value="F:ATP binding"/>
    <property type="evidence" value="ECO:0007669"/>
    <property type="project" value="UniProtKB-KW"/>
</dbReference>
<organism evidence="4 5">
    <name type="scientific">Deinococcus hopiensis KR-140</name>
    <dbReference type="NCBI Taxonomy" id="695939"/>
    <lineage>
        <taxon>Bacteria</taxon>
        <taxon>Thermotogati</taxon>
        <taxon>Deinococcota</taxon>
        <taxon>Deinococci</taxon>
        <taxon>Deinococcales</taxon>
        <taxon>Deinococcaceae</taxon>
        <taxon>Deinococcus</taxon>
    </lineage>
</organism>
<dbReference type="InterPro" id="IPR011990">
    <property type="entry name" value="TPR-like_helical_dom_sf"/>
</dbReference>
<feature type="domain" description="Bacterial transcriptional activator" evidence="3">
    <location>
        <begin position="234"/>
        <end position="375"/>
    </location>
</feature>
<keyword evidence="5" id="KW-1185">Reference proteome</keyword>
<dbReference type="Gene3D" id="1.25.40.10">
    <property type="entry name" value="Tetratricopeptide repeat domain"/>
    <property type="match status" value="3"/>
</dbReference>
<dbReference type="EMBL" id="FWWU01000010">
    <property type="protein sequence ID" value="SMB96954.1"/>
    <property type="molecule type" value="Genomic_DNA"/>
</dbReference>
<dbReference type="Gene3D" id="3.40.50.300">
    <property type="entry name" value="P-loop containing nucleotide triphosphate hydrolases"/>
    <property type="match status" value="1"/>
</dbReference>
<dbReference type="Pfam" id="PF13191">
    <property type="entry name" value="AAA_16"/>
    <property type="match status" value="1"/>
</dbReference>
<dbReference type="STRING" id="695939.SAMN00790413_06239"/>
<evidence type="ECO:0000256" key="2">
    <source>
        <dbReference type="ARBA" id="ARBA00022840"/>
    </source>
</evidence>
<gene>
    <name evidence="4" type="ORF">SAMN00790413_06239</name>
</gene>
<dbReference type="SMART" id="SM01043">
    <property type="entry name" value="BTAD"/>
    <property type="match status" value="1"/>
</dbReference>
<accession>A0A1W1VVR1</accession>
<evidence type="ECO:0000313" key="5">
    <source>
        <dbReference type="Proteomes" id="UP000192582"/>
    </source>
</evidence>
<dbReference type="SUPFAM" id="SSF48452">
    <property type="entry name" value="TPR-like"/>
    <property type="match status" value="3"/>
</dbReference>
<dbReference type="GO" id="GO:0004016">
    <property type="term" value="F:adenylate cyclase activity"/>
    <property type="evidence" value="ECO:0007669"/>
    <property type="project" value="TreeGrafter"/>
</dbReference>
<proteinExistence type="predicted"/>
<dbReference type="InterPro" id="IPR005158">
    <property type="entry name" value="BTAD"/>
</dbReference>
<reference evidence="4 5" key="1">
    <citation type="submission" date="2017-04" db="EMBL/GenBank/DDBJ databases">
        <authorList>
            <person name="Afonso C.L."/>
            <person name="Miller P.J."/>
            <person name="Scott M.A."/>
            <person name="Spackman E."/>
            <person name="Goraichik I."/>
            <person name="Dimitrov K.M."/>
            <person name="Suarez D.L."/>
            <person name="Swayne D.E."/>
        </authorList>
    </citation>
    <scope>NUCLEOTIDE SEQUENCE [LARGE SCALE GENOMIC DNA]</scope>
    <source>
        <strain evidence="4 5">KR-140</strain>
    </source>
</reference>
<evidence type="ECO:0000313" key="4">
    <source>
        <dbReference type="EMBL" id="SMB96954.1"/>
    </source>
</evidence>
<dbReference type="InterPro" id="IPR027417">
    <property type="entry name" value="P-loop_NTPase"/>
</dbReference>
<dbReference type="PANTHER" id="PTHR16305">
    <property type="entry name" value="TESTICULAR SOLUBLE ADENYLYL CYCLASE"/>
    <property type="match status" value="1"/>
</dbReference>
<keyword evidence="1" id="KW-0547">Nucleotide-binding</keyword>
<evidence type="ECO:0000256" key="1">
    <source>
        <dbReference type="ARBA" id="ARBA00022741"/>
    </source>
</evidence>
<dbReference type="Proteomes" id="UP000192582">
    <property type="component" value="Unassembled WGS sequence"/>
</dbReference>
<dbReference type="SUPFAM" id="SSF52540">
    <property type="entry name" value="P-loop containing nucleoside triphosphate hydrolases"/>
    <property type="match status" value="1"/>
</dbReference>
<dbReference type="GO" id="GO:0005737">
    <property type="term" value="C:cytoplasm"/>
    <property type="evidence" value="ECO:0007669"/>
    <property type="project" value="TreeGrafter"/>
</dbReference>
<keyword evidence="4" id="KW-0238">DNA-binding</keyword>
<dbReference type="OrthoDB" id="74119at2"/>
<sequence length="1269" mass="138718">MVGAQSVADIEGERAAAMRPPCGHFPLSPGVWTVNAWYCGVCGSSVPSPGLRSGDFTPPCHRFSCPLCGAALHVRSGQPVVSPLTHRNPDLNPVAPFPRTCTQVCRQGLRARFHASRPNLAGGWAHTFAAQDPGVLLPYTWGVPPSAWHITVLGQAQLTGLGDIVLELDRKTAGLLAYLVIEGSAPRSRLAGYLWPESREETARNNLAQLLRKLRLSVGEELVPGSSNGLLRLADTLRADAQDAREAYLLGQYETFLAHDPLLLAGRDYDDCPEFEDWLVTERERWMDWRRAALRELSTQAERRGDLDEALRWAAQGLTADPVSEGAFVRVMTLQYLCGQRLEALQTFGRCQTMLKSEFGVQPLRQTSELARTIAQSTAVLRQADSCSPLPLTVLRPPRLIGRADQWRQLQQAHAAGQVLFLTGAPGSGKSRLALDFASSTGTTMHLQARPGDQDVPYATLTRYARQLTQATSRDRMPDWARQQLAGLLPELTTGTIGPQERRSEARLCLFRAFLELMRAAAPDFGAFVMDDLQFADQASQEVLLYVLANRPQGDFPALLAVAREGELAASARERLDALIETGLAVSCAVASLPDEAVQELLGSLEVPEVQHLAPDLARYTRGNPLFILETLKHVIETDGYLNASLGYFTLPRRVGVLIEQRLKRLPPTALQVAQAAAVLQRDFDLDVVSEVLNQPIFTLIPVWAELERAQIFDRDRFTHDIVYESVRSTLPGGVWQALHRSAARTLERHGAAPERIARHFLEGARPAEAVPFLRHAAQHAEQRYLLREAAQTYGQLADLLDQLQDQPAAFDALNAQAETLINLQDVDGVGAVVVRLQQSAVTLAQQVAARVRHCFLLFLQGDHTALLQASEEGLALAHEARDLRAEASFLEGIAYTDIIRGGGARAREAFTRMLEVGQTCADMELQAKSHEGLGMVIPNDLAQVLEHYRQAARLHEQNGNVSSFAAASGKRAWLHYQLGDVNGALHVFEHAYKRLVDVREGHGSVKLINAWGRSSCLQVLGRYAAALDASAEALATSSGRDAGSAGWRRVLELQRGRVLLEIGCSQEALAAIQPAIDAPEYIQNIRSRGLISLGQALTAVGQRSEAQQAFAQAEALLNAEKEPYYWAQLHLARAQLLSPEAQLAVFGGLLDLAQRKAHAHLSLAVQIRRAQALMALDLPVAEHDLKGDAAAHGVLSFGEVLLTRYQVACANASPDAATSLRSLTDWVIHTAQEHVPAGYCATFWASNPAARMVLEAQPALQHITVTRG</sequence>
<keyword evidence="2" id="KW-0067">ATP-binding</keyword>
<name>A0A1W1VVR1_9DEIO</name>
<dbReference type="GO" id="GO:0003677">
    <property type="term" value="F:DNA binding"/>
    <property type="evidence" value="ECO:0007669"/>
    <property type="project" value="UniProtKB-KW"/>
</dbReference>
<dbReference type="PANTHER" id="PTHR16305:SF28">
    <property type="entry name" value="GUANYLATE CYCLASE DOMAIN-CONTAINING PROTEIN"/>
    <property type="match status" value="1"/>
</dbReference>
<dbReference type="Pfam" id="PF03704">
    <property type="entry name" value="BTAD"/>
    <property type="match status" value="1"/>
</dbReference>
<evidence type="ECO:0000259" key="3">
    <source>
        <dbReference type="SMART" id="SM01043"/>
    </source>
</evidence>